<sequence length="84" mass="9119">MIIGVAVTPEFYDTAIESRCVQMAVDDGSAAIEPCEQPADEPEQQHKQKQPAGRDDAVRDENKSEPAQTHGRPGDEPPFPSGED</sequence>
<dbReference type="KEGG" id="alus:STSP2_03127"/>
<proteinExistence type="predicted"/>
<dbReference type="Proteomes" id="UP000189674">
    <property type="component" value="Chromosome"/>
</dbReference>
<evidence type="ECO:0000256" key="1">
    <source>
        <dbReference type="SAM" id="MobiDB-lite"/>
    </source>
</evidence>
<dbReference type="EMBL" id="CP019791">
    <property type="protein sequence ID" value="AQT69927.1"/>
    <property type="molecule type" value="Genomic_DNA"/>
</dbReference>
<dbReference type="AlphaFoldDB" id="A0A1U9NQ67"/>
<evidence type="ECO:0000313" key="2">
    <source>
        <dbReference type="EMBL" id="AQT69927.1"/>
    </source>
</evidence>
<dbReference type="RefSeq" id="WP_146663566.1">
    <property type="nucleotide sequence ID" value="NZ_CP019791.1"/>
</dbReference>
<name>A0A1U9NQ67_9BACT</name>
<keyword evidence="3" id="KW-1185">Reference proteome</keyword>
<evidence type="ECO:0000313" key="3">
    <source>
        <dbReference type="Proteomes" id="UP000189674"/>
    </source>
</evidence>
<accession>A0A1U9NQ67</accession>
<gene>
    <name evidence="2" type="ORF">STSP2_03127</name>
</gene>
<feature type="compositionally biased region" description="Basic and acidic residues" evidence="1">
    <location>
        <begin position="52"/>
        <end position="64"/>
    </location>
</feature>
<feature type="region of interest" description="Disordered" evidence="1">
    <location>
        <begin position="31"/>
        <end position="84"/>
    </location>
</feature>
<protein>
    <submittedName>
        <fullName evidence="2">Uncharacterized protein</fullName>
    </submittedName>
</protein>
<reference evidence="3" key="1">
    <citation type="submission" date="2017-02" db="EMBL/GenBank/DDBJ databases">
        <title>Comparative genomics and description of representatives of a novel lineage of planctomycetes thriving in anoxic sediments.</title>
        <authorList>
            <person name="Spring S."/>
            <person name="Bunk B."/>
            <person name="Sproer C."/>
        </authorList>
    </citation>
    <scope>NUCLEOTIDE SEQUENCE [LARGE SCALE GENOMIC DNA]</scope>
    <source>
        <strain evidence="3">ST-NAGAB-D1</strain>
    </source>
</reference>
<organism evidence="2 3">
    <name type="scientific">Anaerohalosphaera lusitana</name>
    <dbReference type="NCBI Taxonomy" id="1936003"/>
    <lineage>
        <taxon>Bacteria</taxon>
        <taxon>Pseudomonadati</taxon>
        <taxon>Planctomycetota</taxon>
        <taxon>Phycisphaerae</taxon>
        <taxon>Sedimentisphaerales</taxon>
        <taxon>Anaerohalosphaeraceae</taxon>
        <taxon>Anaerohalosphaera</taxon>
    </lineage>
</organism>